<dbReference type="SUPFAM" id="SSF141091">
    <property type="entry name" value="L21p-like"/>
    <property type="match status" value="1"/>
</dbReference>
<dbReference type="GO" id="GO:0019843">
    <property type="term" value="F:rRNA binding"/>
    <property type="evidence" value="ECO:0007669"/>
    <property type="project" value="UniProtKB-UniRule"/>
</dbReference>
<keyword evidence="5 6" id="KW-0687">Ribonucleoprotein</keyword>
<evidence type="ECO:0000256" key="2">
    <source>
        <dbReference type="ARBA" id="ARBA00022730"/>
    </source>
</evidence>
<keyword evidence="2 6" id="KW-0699">rRNA-binding</keyword>
<dbReference type="Proteomes" id="UP000242329">
    <property type="component" value="Unassembled WGS sequence"/>
</dbReference>
<dbReference type="NCBIfam" id="TIGR00061">
    <property type="entry name" value="L21"/>
    <property type="match status" value="1"/>
</dbReference>
<sequence>MYAVIKTGGKQYKVSEGDIIKVEKLPAEEGQEIVFEEVLLINDENGNVKVGKPLVEGAKVTAQVLEQGKGKKIYVMKYKRRKNYRRKKGHRQPFTKVKIQKIEG</sequence>
<keyword evidence="9" id="KW-1185">Reference proteome</keyword>
<dbReference type="STRING" id="1123382.SAMN02745221_01916"/>
<dbReference type="GO" id="GO:1990904">
    <property type="term" value="C:ribonucleoprotein complex"/>
    <property type="evidence" value="ECO:0007669"/>
    <property type="project" value="UniProtKB-KW"/>
</dbReference>
<dbReference type="InterPro" id="IPR001787">
    <property type="entry name" value="Ribosomal_bL21"/>
</dbReference>
<dbReference type="InterPro" id="IPR028909">
    <property type="entry name" value="bL21-like"/>
</dbReference>
<dbReference type="PROSITE" id="PS01169">
    <property type="entry name" value="RIBOSOMAL_L21"/>
    <property type="match status" value="1"/>
</dbReference>
<proteinExistence type="inferred from homology"/>
<dbReference type="InterPro" id="IPR018258">
    <property type="entry name" value="Ribosomal_bL21_CS"/>
</dbReference>
<dbReference type="GO" id="GO:0005840">
    <property type="term" value="C:ribosome"/>
    <property type="evidence" value="ECO:0007669"/>
    <property type="project" value="UniProtKB-KW"/>
</dbReference>
<comment type="similarity">
    <text evidence="1 6 7">Belongs to the bacterial ribosomal protein bL21 family.</text>
</comment>
<dbReference type="EMBL" id="FQWY01000042">
    <property type="protein sequence ID" value="SHH20386.1"/>
    <property type="molecule type" value="Genomic_DNA"/>
</dbReference>
<dbReference type="HAMAP" id="MF_01363">
    <property type="entry name" value="Ribosomal_bL21"/>
    <property type="match status" value="1"/>
</dbReference>
<evidence type="ECO:0000256" key="4">
    <source>
        <dbReference type="ARBA" id="ARBA00022980"/>
    </source>
</evidence>
<evidence type="ECO:0000256" key="3">
    <source>
        <dbReference type="ARBA" id="ARBA00022884"/>
    </source>
</evidence>
<organism evidence="8 9">
    <name type="scientific">Thermosyntropha lipolytica DSM 11003</name>
    <dbReference type="NCBI Taxonomy" id="1123382"/>
    <lineage>
        <taxon>Bacteria</taxon>
        <taxon>Bacillati</taxon>
        <taxon>Bacillota</taxon>
        <taxon>Clostridia</taxon>
        <taxon>Eubacteriales</taxon>
        <taxon>Syntrophomonadaceae</taxon>
        <taxon>Thermosyntropha</taxon>
    </lineage>
</organism>
<evidence type="ECO:0000313" key="9">
    <source>
        <dbReference type="Proteomes" id="UP000242329"/>
    </source>
</evidence>
<dbReference type="GO" id="GO:0005737">
    <property type="term" value="C:cytoplasm"/>
    <property type="evidence" value="ECO:0007669"/>
    <property type="project" value="UniProtKB-ARBA"/>
</dbReference>
<dbReference type="PANTHER" id="PTHR21349">
    <property type="entry name" value="50S RIBOSOMAL PROTEIN L21"/>
    <property type="match status" value="1"/>
</dbReference>
<evidence type="ECO:0000256" key="1">
    <source>
        <dbReference type="ARBA" id="ARBA00008563"/>
    </source>
</evidence>
<evidence type="ECO:0000256" key="5">
    <source>
        <dbReference type="ARBA" id="ARBA00023274"/>
    </source>
</evidence>
<dbReference type="GO" id="GO:0003735">
    <property type="term" value="F:structural constituent of ribosome"/>
    <property type="evidence" value="ECO:0007669"/>
    <property type="project" value="InterPro"/>
</dbReference>
<dbReference type="PANTHER" id="PTHR21349:SF0">
    <property type="entry name" value="LARGE RIBOSOMAL SUBUNIT PROTEIN BL21M"/>
    <property type="match status" value="1"/>
</dbReference>
<keyword evidence="4 6" id="KW-0689">Ribosomal protein</keyword>
<keyword evidence="3 6" id="KW-0694">RNA-binding</keyword>
<dbReference type="AlphaFoldDB" id="A0A1M5R2P9"/>
<protein>
    <recommendedName>
        <fullName evidence="6">Large ribosomal subunit protein bL21</fullName>
    </recommendedName>
</protein>
<name>A0A1M5R2P9_9FIRM</name>
<dbReference type="RefSeq" id="WP_073093236.1">
    <property type="nucleotide sequence ID" value="NZ_FQWY01000042.1"/>
</dbReference>
<reference evidence="9" key="1">
    <citation type="submission" date="2016-11" db="EMBL/GenBank/DDBJ databases">
        <authorList>
            <person name="Varghese N."/>
            <person name="Submissions S."/>
        </authorList>
    </citation>
    <scope>NUCLEOTIDE SEQUENCE [LARGE SCALE GENOMIC DNA]</scope>
    <source>
        <strain evidence="9">DSM 11003</strain>
    </source>
</reference>
<dbReference type="Pfam" id="PF00829">
    <property type="entry name" value="Ribosomal_L21p"/>
    <property type="match status" value="1"/>
</dbReference>
<accession>A0A1M5R2P9</accession>
<comment type="function">
    <text evidence="6 7">This protein binds to 23S rRNA in the presence of protein L20.</text>
</comment>
<dbReference type="GO" id="GO:0006412">
    <property type="term" value="P:translation"/>
    <property type="evidence" value="ECO:0007669"/>
    <property type="project" value="UniProtKB-UniRule"/>
</dbReference>
<evidence type="ECO:0000256" key="6">
    <source>
        <dbReference type="HAMAP-Rule" id="MF_01363"/>
    </source>
</evidence>
<dbReference type="InterPro" id="IPR036164">
    <property type="entry name" value="bL21-like_sf"/>
</dbReference>
<dbReference type="OrthoDB" id="9813334at2"/>
<gene>
    <name evidence="6" type="primary">rplU</name>
    <name evidence="8" type="ORF">SAMN02745221_01916</name>
</gene>
<evidence type="ECO:0000256" key="7">
    <source>
        <dbReference type="RuleBase" id="RU000562"/>
    </source>
</evidence>
<evidence type="ECO:0000313" key="8">
    <source>
        <dbReference type="EMBL" id="SHH20386.1"/>
    </source>
</evidence>
<comment type="subunit">
    <text evidence="6">Part of the 50S ribosomal subunit. Contacts protein L20.</text>
</comment>